<dbReference type="AlphaFoldDB" id="W8KSR2"/>
<gene>
    <name evidence="3" type="ORF">M911_13850</name>
</gene>
<name>W8KSR2_9GAMM</name>
<dbReference type="HOGENOM" id="CLU_057293_0_0_6"/>
<dbReference type="InterPro" id="IPR003593">
    <property type="entry name" value="AAA+_ATPase"/>
</dbReference>
<evidence type="ECO:0000313" key="4">
    <source>
        <dbReference type="Proteomes" id="UP000019442"/>
    </source>
</evidence>
<dbReference type="Pfam" id="PF13481">
    <property type="entry name" value="AAA_25"/>
    <property type="match status" value="1"/>
</dbReference>
<feature type="region of interest" description="Disordered" evidence="1">
    <location>
        <begin position="336"/>
        <end position="360"/>
    </location>
</feature>
<sequence>MGSEKNPLDLAAEYVERAKAGKRPPRRHGDDHVVRMPTAGREAPQPELEDERGRPVKLIGLRDFLTQEFPPRENLLTPWLPSQGLCMVFAQRGIGKTHFALGVAYAVASGGDFLGWRAPEPRGVLYLDGEMPAGAMQERLAAIVASAEHEAAAPFDILTPDLQPEGMPRLDSAQGQDEIEAILAPEHKLIVVDNISTLTATRENEADGWSTTQAWALRQRSAGRSVLFIHHAGKGGAQRGTSRREDVLDTSIRLSRPQDYDPRQGACFEIHFEKARGILGEDVSSLEATLTTGPDGSQTWVTRTVEESTFDKVVDLLNEGLSQAEVATELELNKSTVSRHARRAREGGFLTAEQSGGRRK</sequence>
<dbReference type="InterPro" id="IPR011991">
    <property type="entry name" value="ArsR-like_HTH"/>
</dbReference>
<evidence type="ECO:0000313" key="3">
    <source>
        <dbReference type="EMBL" id="AHK80057.1"/>
    </source>
</evidence>
<dbReference type="CDD" id="cd00090">
    <property type="entry name" value="HTH_ARSR"/>
    <property type="match status" value="1"/>
</dbReference>
<dbReference type="InterPro" id="IPR027417">
    <property type="entry name" value="P-loop_NTPase"/>
</dbReference>
<dbReference type="EMBL" id="CP007268">
    <property type="protein sequence ID" value="AHK80057.1"/>
    <property type="molecule type" value="Genomic_DNA"/>
</dbReference>
<evidence type="ECO:0000256" key="1">
    <source>
        <dbReference type="SAM" id="MobiDB-lite"/>
    </source>
</evidence>
<reference evidence="4" key="2">
    <citation type="submission" date="2014-02" db="EMBL/GenBank/DDBJ databases">
        <title>Draft Genome Sequence of extremely halophilic bacteria Halorhodospira halochloris.</title>
        <authorList>
            <person name="Singh K.S."/>
        </authorList>
    </citation>
    <scope>NUCLEOTIDE SEQUENCE [LARGE SCALE GENOMIC DNA]</scope>
    <source>
        <strain evidence="4">A</strain>
    </source>
</reference>
<dbReference type="Proteomes" id="UP000019442">
    <property type="component" value="Chromosome"/>
</dbReference>
<dbReference type="InterPro" id="IPR009057">
    <property type="entry name" value="Homeodomain-like_sf"/>
</dbReference>
<dbReference type="Gene3D" id="1.10.10.60">
    <property type="entry name" value="Homeodomain-like"/>
    <property type="match status" value="1"/>
</dbReference>
<reference evidence="3 4" key="1">
    <citation type="journal article" date="2014" name="J Genomics">
        <title>Draft Genome Sequence of the Extremely Halophilic Phototrophic Purple Sulfur Bacterium Halorhodospira halochloris.</title>
        <authorList>
            <person name="Singh K.S."/>
            <person name="Kirksey J."/>
            <person name="Hoff W.D."/>
            <person name="Deole R."/>
        </authorList>
    </citation>
    <scope>NUCLEOTIDE SEQUENCE [LARGE SCALE GENOMIC DNA]</scope>
    <source>
        <strain evidence="3 4">A</strain>
    </source>
</reference>
<feature type="region of interest" description="Disordered" evidence="1">
    <location>
        <begin position="17"/>
        <end position="52"/>
    </location>
</feature>
<organism evidence="3 4">
    <name type="scientific">Ectothiorhodospira haloalkaliphila</name>
    <dbReference type="NCBI Taxonomy" id="421628"/>
    <lineage>
        <taxon>Bacteria</taxon>
        <taxon>Pseudomonadati</taxon>
        <taxon>Pseudomonadota</taxon>
        <taxon>Gammaproteobacteria</taxon>
        <taxon>Chromatiales</taxon>
        <taxon>Ectothiorhodospiraceae</taxon>
        <taxon>Ectothiorhodospira</taxon>
    </lineage>
</organism>
<dbReference type="SUPFAM" id="SSF52540">
    <property type="entry name" value="P-loop containing nucleoside triphosphate hydrolases"/>
    <property type="match status" value="1"/>
</dbReference>
<feature type="domain" description="AAA+ ATPase" evidence="2">
    <location>
        <begin position="82"/>
        <end position="258"/>
    </location>
</feature>
<protein>
    <submittedName>
        <fullName evidence="3">Sigma-70 protein</fullName>
    </submittedName>
</protein>
<dbReference type="PATRIC" id="fig|1354791.3.peg.118"/>
<keyword evidence="4" id="KW-1185">Reference proteome</keyword>
<dbReference type="KEGG" id="hhc:M911_13850"/>
<dbReference type="GO" id="GO:0006355">
    <property type="term" value="P:regulation of DNA-templated transcription"/>
    <property type="evidence" value="ECO:0007669"/>
    <property type="project" value="UniProtKB-ARBA"/>
</dbReference>
<proteinExistence type="predicted"/>
<dbReference type="RefSeq" id="WP_025282578.1">
    <property type="nucleotide sequence ID" value="NZ_CP007268.1"/>
</dbReference>
<dbReference type="SUPFAM" id="SSF46689">
    <property type="entry name" value="Homeodomain-like"/>
    <property type="match status" value="1"/>
</dbReference>
<dbReference type="Gene3D" id="3.40.50.300">
    <property type="entry name" value="P-loop containing nucleotide triphosphate hydrolases"/>
    <property type="match status" value="1"/>
</dbReference>
<evidence type="ECO:0000259" key="2">
    <source>
        <dbReference type="SMART" id="SM00382"/>
    </source>
</evidence>
<accession>W8KSR2</accession>
<dbReference type="SMART" id="SM00382">
    <property type="entry name" value="AAA"/>
    <property type="match status" value="1"/>
</dbReference>